<comment type="subcellular location">
    <subcellularLocation>
        <location evidence="1 11">Cell outer membrane</location>
        <topology evidence="1 11">Multi-pass membrane protein</topology>
    </subcellularLocation>
</comment>
<gene>
    <name evidence="15" type="ORF">MTR62_09340</name>
</gene>
<evidence type="ECO:0000256" key="10">
    <source>
        <dbReference type="ARBA" id="ARBA00023237"/>
    </source>
</evidence>
<evidence type="ECO:0000256" key="9">
    <source>
        <dbReference type="ARBA" id="ARBA00023136"/>
    </source>
</evidence>
<evidence type="ECO:0000256" key="2">
    <source>
        <dbReference type="ARBA" id="ARBA00022448"/>
    </source>
</evidence>
<evidence type="ECO:0000313" key="15">
    <source>
        <dbReference type="EMBL" id="MCJ2182892.1"/>
    </source>
</evidence>
<keyword evidence="2 11" id="KW-0813">Transport</keyword>
<dbReference type="InterPro" id="IPR012910">
    <property type="entry name" value="Plug_dom"/>
</dbReference>
<dbReference type="Pfam" id="PF07715">
    <property type="entry name" value="Plug"/>
    <property type="match status" value="1"/>
</dbReference>
<evidence type="ECO:0000259" key="14">
    <source>
        <dbReference type="Pfam" id="PF07715"/>
    </source>
</evidence>
<dbReference type="InterPro" id="IPR000531">
    <property type="entry name" value="Beta-barrel_TonB"/>
</dbReference>
<keyword evidence="15" id="KW-0675">Receptor</keyword>
<dbReference type="Gene3D" id="2.40.170.20">
    <property type="entry name" value="TonB-dependent receptor, beta-barrel domain"/>
    <property type="match status" value="1"/>
</dbReference>
<comment type="caution">
    <text evidence="15">The sequence shown here is derived from an EMBL/GenBank/DDBJ whole genome shotgun (WGS) entry which is preliminary data.</text>
</comment>
<protein>
    <submittedName>
        <fullName evidence="15">TonB-dependent receptor</fullName>
    </submittedName>
</protein>
<evidence type="ECO:0000256" key="8">
    <source>
        <dbReference type="ARBA" id="ARBA00023077"/>
    </source>
</evidence>
<dbReference type="EMBL" id="JALHLF010000028">
    <property type="protein sequence ID" value="MCJ2182892.1"/>
    <property type="molecule type" value="Genomic_DNA"/>
</dbReference>
<keyword evidence="4" id="KW-0410">Iron transport</keyword>
<dbReference type="PROSITE" id="PS52016">
    <property type="entry name" value="TONB_DEPENDENT_REC_3"/>
    <property type="match status" value="1"/>
</dbReference>
<dbReference type="InterPro" id="IPR039426">
    <property type="entry name" value="TonB-dep_rcpt-like"/>
</dbReference>
<evidence type="ECO:0000259" key="13">
    <source>
        <dbReference type="Pfam" id="PF00593"/>
    </source>
</evidence>
<keyword evidence="16" id="KW-1185">Reference proteome</keyword>
<evidence type="ECO:0000256" key="5">
    <source>
        <dbReference type="ARBA" id="ARBA00022692"/>
    </source>
</evidence>
<evidence type="ECO:0000313" key="16">
    <source>
        <dbReference type="Proteomes" id="UP001162881"/>
    </source>
</evidence>
<keyword evidence="7" id="KW-0406">Ion transport</keyword>
<evidence type="ECO:0000256" key="12">
    <source>
        <dbReference type="RuleBase" id="RU003357"/>
    </source>
</evidence>
<organism evidence="15 16">
    <name type="scientific">Novosphingobium organovorum</name>
    <dbReference type="NCBI Taxonomy" id="2930092"/>
    <lineage>
        <taxon>Bacteria</taxon>
        <taxon>Pseudomonadati</taxon>
        <taxon>Pseudomonadota</taxon>
        <taxon>Alphaproteobacteria</taxon>
        <taxon>Sphingomonadales</taxon>
        <taxon>Sphingomonadaceae</taxon>
        <taxon>Novosphingobium</taxon>
    </lineage>
</organism>
<evidence type="ECO:0000256" key="7">
    <source>
        <dbReference type="ARBA" id="ARBA00023065"/>
    </source>
</evidence>
<reference evidence="15" key="1">
    <citation type="submission" date="2022-03" db="EMBL/GenBank/DDBJ databases">
        <title>Identification of a novel bacterium isolated from mangrove sediments.</title>
        <authorList>
            <person name="Pan X."/>
        </authorList>
    </citation>
    <scope>NUCLEOTIDE SEQUENCE</scope>
    <source>
        <strain evidence="15">B1949</strain>
    </source>
</reference>
<evidence type="ECO:0000256" key="6">
    <source>
        <dbReference type="ARBA" id="ARBA00023004"/>
    </source>
</evidence>
<comment type="similarity">
    <text evidence="11 12">Belongs to the TonB-dependent receptor family.</text>
</comment>
<evidence type="ECO:0000256" key="4">
    <source>
        <dbReference type="ARBA" id="ARBA00022496"/>
    </source>
</evidence>
<feature type="domain" description="TonB-dependent receptor-like beta-barrel" evidence="13">
    <location>
        <begin position="196"/>
        <end position="719"/>
    </location>
</feature>
<feature type="domain" description="TonB-dependent receptor plug" evidence="14">
    <location>
        <begin position="2"/>
        <end position="102"/>
    </location>
</feature>
<dbReference type="Proteomes" id="UP001162881">
    <property type="component" value="Unassembled WGS sequence"/>
</dbReference>
<keyword evidence="5 11" id="KW-0812">Transmembrane</keyword>
<keyword evidence="10 11" id="KW-0998">Cell outer membrane</keyword>
<evidence type="ECO:0000256" key="3">
    <source>
        <dbReference type="ARBA" id="ARBA00022452"/>
    </source>
</evidence>
<keyword evidence="3 11" id="KW-1134">Transmembrane beta strand</keyword>
<evidence type="ECO:0000256" key="11">
    <source>
        <dbReference type="PROSITE-ProRule" id="PRU01360"/>
    </source>
</evidence>
<dbReference type="Pfam" id="PF00593">
    <property type="entry name" value="TonB_dep_Rec_b-barrel"/>
    <property type="match status" value="1"/>
</dbReference>
<dbReference type="SUPFAM" id="SSF56935">
    <property type="entry name" value="Porins"/>
    <property type="match status" value="1"/>
</dbReference>
<sequence>MTAVSGDAIQKLNLTQSQDLSSVVTGLTLNQGSVTSGRSPAPALRGVSYDAGVTPSPTVDIYVNEVPSAAASVLNAIYDIGSVQVLRGPQGTERGRTAPSGAILFSTRKASPTDWSGYVSMLGSEKGSINAQAAINVPLIDGILGMRVAGLVDENKFDFVTSAASGVDPYRKTKSGRVSLEFTPTDTLTADIEYQYLKYDSRQWTQVEGSGSAGGVTALAPANYNGPVIKGSDRLAAADFPRDYNSRTHQITASVHWDVLGQELSYVGGYLNDANTTHGDLDYGNQILGNGFYSNLKGSSRLWSHELRLSSPDNRQFFNYSVGFFHSLSNTLTDGEQPAQALTGSYGDPTSPDPSLLIGKYVLPTYIYAGGENEENSFYGNVRLRIGNRLELSGGLRYIMNRIDQVTQVTVGAGTIAVPLSIPCSYAGLESSGYDGYCDYPIAAATTPALYATREGTDHPLVYKASASYRVTDDILTYVSTGTSWRRGGINTGIVNSDNDPLLASFAFTPNETSTSYEAGIKTTFLDGRMRFNFAAFYQKYKNFVFQVLSIPYVSTDGTEATVVSNGIVVGADAIVKGFDADFNFQVTPSWSLGAAMSYADGKVDNDLVPCRDSNFDGVPDSGSPTLAQFQAAGVYVAECRTNQSVSTDPKWNANIQSEYHTSLGKSVEGYVRVLMNYYPKNPRANVGYTAPNYALVNLYTGIRDQDGRWDIGLFARNLTNATIRLSRDPSLITSSFDKVFGSSGYRFVRYTMPREVGLTVRYRFGDR</sequence>
<keyword evidence="9 11" id="KW-0472">Membrane</keyword>
<name>A0ABT0BCT8_9SPHN</name>
<keyword evidence="8 12" id="KW-0798">TonB box</keyword>
<dbReference type="PANTHER" id="PTHR32552:SF81">
    <property type="entry name" value="TONB-DEPENDENT OUTER MEMBRANE RECEPTOR"/>
    <property type="match status" value="1"/>
</dbReference>
<proteinExistence type="inferred from homology"/>
<dbReference type="PANTHER" id="PTHR32552">
    <property type="entry name" value="FERRICHROME IRON RECEPTOR-RELATED"/>
    <property type="match status" value="1"/>
</dbReference>
<keyword evidence="6" id="KW-0408">Iron</keyword>
<accession>A0ABT0BCT8</accession>
<evidence type="ECO:0000256" key="1">
    <source>
        <dbReference type="ARBA" id="ARBA00004571"/>
    </source>
</evidence>
<dbReference type="InterPro" id="IPR036942">
    <property type="entry name" value="Beta-barrel_TonB_sf"/>
</dbReference>